<sequence length="391" mass="44968">MPMIPERRAGVLKVNIARQRFFRAVRRTIILLRAGGVLKSVKFDSESSEERFSMLLRQKSELTEKMKSSTVELFNPALYKVGNTLNIHSSVRRYLRLPHSLRKSQSLLETSARAIGIFAPISSFNTEIQLEICKCAFLEHFNTGRVLCKENNRAENYYIILQGKTARLLNGDRLQVTGSVTAGQCIGADDDSLRLNLPRKETVFVQEALDVLTLSRADYMRIFHRKQEISQIQDFLKTIKCLKAFPTERLLDKHVSGTFFRKERLISDSMEMPRNIHFVESGLAKIVKKVVKNVFILVRELRSGEFYIPSGENTNEFLISCGCQVLSIKENDFRKFSNAEVDARLLLASEMLPKIPSFSAKSQINRQRRWSNLRRKIVHDTVQLSRSRTFC</sequence>
<name>E4XPB7_OIKDI</name>
<gene>
    <name evidence="2" type="ORF">GSOID_T00016882001</name>
</gene>
<dbReference type="AlphaFoldDB" id="E4XPB7"/>
<dbReference type="InterPro" id="IPR014710">
    <property type="entry name" value="RmlC-like_jellyroll"/>
</dbReference>
<evidence type="ECO:0000313" key="2">
    <source>
        <dbReference type="EMBL" id="CBY11705.1"/>
    </source>
</evidence>
<dbReference type="PANTHER" id="PTHR23011:SF12">
    <property type="entry name" value="CYCLIC NUCLEOTIDE-BINDING DOMAIN-CONTAINING PROTEIN"/>
    <property type="match status" value="1"/>
</dbReference>
<feature type="domain" description="Cyclic nucleotide-binding" evidence="1">
    <location>
        <begin position="120"/>
        <end position="223"/>
    </location>
</feature>
<dbReference type="CDD" id="cd00038">
    <property type="entry name" value="CAP_ED"/>
    <property type="match status" value="1"/>
</dbReference>
<keyword evidence="3" id="KW-1185">Reference proteome</keyword>
<dbReference type="InParanoid" id="E4XPB7"/>
<reference evidence="2" key="1">
    <citation type="journal article" date="2010" name="Science">
        <title>Plasticity of animal genome architecture unmasked by rapid evolution of a pelagic tunicate.</title>
        <authorList>
            <person name="Denoeud F."/>
            <person name="Henriet S."/>
            <person name="Mungpakdee S."/>
            <person name="Aury J.M."/>
            <person name="Da Silva C."/>
            <person name="Brinkmann H."/>
            <person name="Mikhaleva J."/>
            <person name="Olsen L.C."/>
            <person name="Jubin C."/>
            <person name="Canestro C."/>
            <person name="Bouquet J.M."/>
            <person name="Danks G."/>
            <person name="Poulain J."/>
            <person name="Campsteijn C."/>
            <person name="Adamski M."/>
            <person name="Cross I."/>
            <person name="Yadetie F."/>
            <person name="Muffato M."/>
            <person name="Louis A."/>
            <person name="Butcher S."/>
            <person name="Tsagkogeorga G."/>
            <person name="Konrad A."/>
            <person name="Singh S."/>
            <person name="Jensen M.F."/>
            <person name="Cong E.H."/>
            <person name="Eikeseth-Otteraa H."/>
            <person name="Noel B."/>
            <person name="Anthouard V."/>
            <person name="Porcel B.M."/>
            <person name="Kachouri-Lafond R."/>
            <person name="Nishino A."/>
            <person name="Ugolini M."/>
            <person name="Chourrout P."/>
            <person name="Nishida H."/>
            <person name="Aasland R."/>
            <person name="Huzurbazar S."/>
            <person name="Westhof E."/>
            <person name="Delsuc F."/>
            <person name="Lehrach H."/>
            <person name="Reinhardt R."/>
            <person name="Weissenbach J."/>
            <person name="Roy S.W."/>
            <person name="Artiguenave F."/>
            <person name="Postlethwait J.H."/>
            <person name="Manak J.R."/>
            <person name="Thompson E.M."/>
            <person name="Jaillon O."/>
            <person name="Du Pasquier L."/>
            <person name="Boudinot P."/>
            <person name="Liberles D.A."/>
            <person name="Volff J.N."/>
            <person name="Philippe H."/>
            <person name="Lenhard B."/>
            <person name="Roest Crollius H."/>
            <person name="Wincker P."/>
            <person name="Chourrout D."/>
        </authorList>
    </citation>
    <scope>NUCLEOTIDE SEQUENCE [LARGE SCALE GENOMIC DNA]</scope>
</reference>
<dbReference type="Pfam" id="PF00027">
    <property type="entry name" value="cNMP_binding"/>
    <property type="match status" value="1"/>
</dbReference>
<organism evidence="2">
    <name type="scientific">Oikopleura dioica</name>
    <name type="common">Tunicate</name>
    <dbReference type="NCBI Taxonomy" id="34765"/>
    <lineage>
        <taxon>Eukaryota</taxon>
        <taxon>Metazoa</taxon>
        <taxon>Chordata</taxon>
        <taxon>Tunicata</taxon>
        <taxon>Appendicularia</taxon>
        <taxon>Copelata</taxon>
        <taxon>Oikopleuridae</taxon>
        <taxon>Oikopleura</taxon>
    </lineage>
</organism>
<dbReference type="Proteomes" id="UP000001307">
    <property type="component" value="Unassembled WGS sequence"/>
</dbReference>
<proteinExistence type="predicted"/>
<dbReference type="PROSITE" id="PS50042">
    <property type="entry name" value="CNMP_BINDING_3"/>
    <property type="match status" value="1"/>
</dbReference>
<accession>E4XPB7</accession>
<dbReference type="PANTHER" id="PTHR23011">
    <property type="entry name" value="CYCLIC NUCLEOTIDE-BINDING DOMAIN CONTAINING PROTEIN"/>
    <property type="match status" value="1"/>
</dbReference>
<dbReference type="EMBL" id="FN653091">
    <property type="protein sequence ID" value="CBY11705.1"/>
    <property type="molecule type" value="Genomic_DNA"/>
</dbReference>
<dbReference type="SUPFAM" id="SSF51206">
    <property type="entry name" value="cAMP-binding domain-like"/>
    <property type="match status" value="1"/>
</dbReference>
<dbReference type="OrthoDB" id="166212at2759"/>
<evidence type="ECO:0000313" key="3">
    <source>
        <dbReference type="Proteomes" id="UP000001307"/>
    </source>
</evidence>
<evidence type="ECO:0000259" key="1">
    <source>
        <dbReference type="PROSITE" id="PS50042"/>
    </source>
</evidence>
<protein>
    <recommendedName>
        <fullName evidence="1">Cyclic nucleotide-binding domain-containing protein</fullName>
    </recommendedName>
</protein>
<dbReference type="InterPro" id="IPR018490">
    <property type="entry name" value="cNMP-bd_dom_sf"/>
</dbReference>
<dbReference type="Gene3D" id="2.60.120.10">
    <property type="entry name" value="Jelly Rolls"/>
    <property type="match status" value="1"/>
</dbReference>
<dbReference type="InterPro" id="IPR000595">
    <property type="entry name" value="cNMP-bd_dom"/>
</dbReference>